<dbReference type="EMBL" id="QDHA01000037">
    <property type="protein sequence ID" value="RCJ07486.1"/>
    <property type="molecule type" value="Genomic_DNA"/>
</dbReference>
<name>A0A367PKE1_CUPNE</name>
<evidence type="ECO:0000313" key="3">
    <source>
        <dbReference type="Proteomes" id="UP000253501"/>
    </source>
</evidence>
<evidence type="ECO:0000313" key="2">
    <source>
        <dbReference type="EMBL" id="RCJ07486.1"/>
    </source>
</evidence>
<sequence>MNTPDSIVAAAARHGLHYPCGDPPGPGQVKAVAPGVLWLRMALPSSLQHINLWALEDDDGWTIVDTGIHAPEVVRDWEALLAGPLAGRPVRRVLVTHLHADHVGMAGWLTRRSGGRLWMTRLEYLTTLAMAGEDATELSPDGVAFYRRAGWDDDAIARYGARLGRFQSIVHPLPDSYRRIRDGETLRIGGRDWRVVVGAGHCPEHACLYSEDLRLLISGDQVLPRISSNVSVQPREPDADPLAEWVASLHKLLAAVPSDVLVLPSHNEPFTGLHARLVALEASVLRKLGKLRSALAQPCRVVDLFAALFAGPMTSDDAMRYSLATGETLAHLNYLLNLGEVEAEEDASGVVWYRVSR</sequence>
<dbReference type="Gene3D" id="3.60.15.10">
    <property type="entry name" value="Ribonuclease Z/Hydroxyacylglutathione hydrolase-like"/>
    <property type="match status" value="1"/>
</dbReference>
<proteinExistence type="predicted"/>
<dbReference type="InterPro" id="IPR048933">
    <property type="entry name" value="B_lactamase-like_C"/>
</dbReference>
<dbReference type="InterPro" id="IPR036866">
    <property type="entry name" value="RibonucZ/Hydroxyglut_hydro"/>
</dbReference>
<dbReference type="Pfam" id="PF00753">
    <property type="entry name" value="Lactamase_B"/>
    <property type="match status" value="1"/>
</dbReference>
<dbReference type="Pfam" id="PF21221">
    <property type="entry name" value="B_lactamase-like_C"/>
    <property type="match status" value="1"/>
</dbReference>
<dbReference type="InterPro" id="IPR036388">
    <property type="entry name" value="WH-like_DNA-bd_sf"/>
</dbReference>
<comment type="caution">
    <text evidence="2">The sequence shown here is derived from an EMBL/GenBank/DDBJ whole genome shotgun (WGS) entry which is preliminary data.</text>
</comment>
<organism evidence="2 3">
    <name type="scientific">Cupriavidus necator</name>
    <name type="common">Alcaligenes eutrophus</name>
    <name type="synonym">Ralstonia eutropha</name>
    <dbReference type="NCBI Taxonomy" id="106590"/>
    <lineage>
        <taxon>Bacteria</taxon>
        <taxon>Pseudomonadati</taxon>
        <taxon>Pseudomonadota</taxon>
        <taxon>Betaproteobacteria</taxon>
        <taxon>Burkholderiales</taxon>
        <taxon>Burkholderiaceae</taxon>
        <taxon>Cupriavidus</taxon>
    </lineage>
</organism>
<reference evidence="2 3" key="1">
    <citation type="submission" date="2018-04" db="EMBL/GenBank/DDBJ databases">
        <title>Cupriavidus necator CR12 genome sequencing and assembly.</title>
        <authorList>
            <person name="Ben Fekih I."/>
            <person name="Mazhar H.S."/>
            <person name="Bello S.K."/>
            <person name="Rensing C."/>
        </authorList>
    </citation>
    <scope>NUCLEOTIDE SEQUENCE [LARGE SCALE GENOMIC DNA]</scope>
    <source>
        <strain evidence="2 3">CR12</strain>
    </source>
</reference>
<gene>
    <name evidence="2" type="ORF">DDK22_16020</name>
</gene>
<dbReference type="SMART" id="SM00849">
    <property type="entry name" value="Lactamase_B"/>
    <property type="match status" value="1"/>
</dbReference>
<evidence type="ECO:0000259" key="1">
    <source>
        <dbReference type="SMART" id="SM00849"/>
    </source>
</evidence>
<protein>
    <submittedName>
        <fullName evidence="2">MBL fold metallo-hydrolase</fullName>
    </submittedName>
</protein>
<dbReference type="Gene3D" id="1.10.10.10">
    <property type="entry name" value="Winged helix-like DNA-binding domain superfamily/Winged helix DNA-binding domain"/>
    <property type="match status" value="1"/>
</dbReference>
<dbReference type="GO" id="GO:0016787">
    <property type="term" value="F:hydrolase activity"/>
    <property type="evidence" value="ECO:0007669"/>
    <property type="project" value="UniProtKB-KW"/>
</dbReference>
<dbReference type="Proteomes" id="UP000253501">
    <property type="component" value="Unassembled WGS sequence"/>
</dbReference>
<accession>A0A367PKE1</accession>
<dbReference type="PANTHER" id="PTHR23131">
    <property type="entry name" value="ENDORIBONUCLEASE LACTB2"/>
    <property type="match status" value="1"/>
</dbReference>
<feature type="domain" description="Metallo-beta-lactamase" evidence="1">
    <location>
        <begin position="49"/>
        <end position="266"/>
    </location>
</feature>
<dbReference type="AlphaFoldDB" id="A0A367PKE1"/>
<dbReference type="PANTHER" id="PTHR23131:SF4">
    <property type="entry name" value="METALLO-BETA-LACTAMASE SUPERFAMILY POTEIN"/>
    <property type="match status" value="1"/>
</dbReference>
<dbReference type="InterPro" id="IPR050662">
    <property type="entry name" value="Sec-metab_biosynth-thioest"/>
</dbReference>
<dbReference type="SUPFAM" id="SSF56281">
    <property type="entry name" value="Metallo-hydrolase/oxidoreductase"/>
    <property type="match status" value="1"/>
</dbReference>
<keyword evidence="2" id="KW-0378">Hydrolase</keyword>
<dbReference type="InterPro" id="IPR001279">
    <property type="entry name" value="Metallo-B-lactamas"/>
</dbReference>
<dbReference type="RefSeq" id="WP_114132738.1">
    <property type="nucleotide sequence ID" value="NZ_CP068434.1"/>
</dbReference>